<dbReference type="PRINTS" id="PR00344">
    <property type="entry name" value="BCTRLSENSOR"/>
</dbReference>
<sequence>MDDLLADFIAEAQDMLAALAGEIVAWEQNPADRARMDAIFRFFHTIKGNCGFFDFPQLEALSHAAEDVLADVRAGRRQPDTALVDLVLAVIDQIADMIEALDQNEAIAADAGKDLIARLKGDAADIHEDGPAPAANAPIAPAGKAAHPANAARRRTVRLPVDLIDQIMGGVSDMVLARNELGKRLQQLGGQSGLESAFGRLGAALDEVRDAITRTRMQSIDVLFNAYPRLVRDLSAELGKQVLVELENGDVELDRELIELIRDPLVHVIRNAIDHGIETPEERRAAGKREIGVLRISARQTGNEIRIAVIDDGRGVDSDAALARAIANGLVTPEEGAKMSARERNLLVCQPGFSTRSEVTSVSGRGVGMDVVRANLEQIGGSLSIDSTAGAGTRILLNVPLTLSIVPALTVGVGGQKYAIPRSYVEEVVRLTGQAQRQSAVGGARLIDVRGVQVPCALLGEVLGVANPARPGALVVIRLVGGDLIGFEVDQVFDHEELVVKPLSPVIMASGFYVGNTLMDDGSPVLMLDVSGLTRKAGLIREVEHRVNPQAIDQNIERAARERVPALLFVGMDGQRRVIPMRNVDRIERIPAQAVRVAGARAQIAFQDTILPLTGLIPGADLPERLNIMLLSGSDRQLAYAFAQMIDTTAIDADLRPNGAGEEAAALALIDDAPVEVLDCPLLFATAFGGVSRGRKPVCHLVGAGDGGWARDVLQPLVEAAGYRVVADGDVAAAGEADIAIVLDDAPAELAAQSRRVIRLRSGREAEQDGEDSIYRNDADALRAALLSVRMEQGR</sequence>
<dbReference type="InterPro" id="IPR036641">
    <property type="entry name" value="HPT_dom_sf"/>
</dbReference>
<protein>
    <recommendedName>
        <fullName evidence="2">histidine kinase</fullName>
        <ecNumber evidence="2">2.7.13.3</ecNumber>
    </recommendedName>
</protein>
<dbReference type="InterPro" id="IPR004358">
    <property type="entry name" value="Sig_transdc_His_kin-like_C"/>
</dbReference>
<comment type="caution">
    <text evidence="12">The sequence shown here is derived from an EMBL/GenBank/DDBJ whole genome shotgun (WGS) entry which is preliminary data.</text>
</comment>
<keyword evidence="13" id="KW-1185">Reference proteome</keyword>
<dbReference type="PROSITE" id="PS50851">
    <property type="entry name" value="CHEW"/>
    <property type="match status" value="1"/>
</dbReference>
<accession>A0ABV7E4V2</accession>
<dbReference type="RefSeq" id="WP_336925895.1">
    <property type="nucleotide sequence ID" value="NZ_JBANRO010000005.1"/>
</dbReference>
<evidence type="ECO:0000256" key="3">
    <source>
        <dbReference type="ARBA" id="ARBA00022553"/>
    </source>
</evidence>
<dbReference type="Gene3D" id="2.30.30.40">
    <property type="entry name" value="SH3 Domains"/>
    <property type="match status" value="1"/>
</dbReference>
<dbReference type="Pfam" id="PF01627">
    <property type="entry name" value="Hpt"/>
    <property type="match status" value="1"/>
</dbReference>
<evidence type="ECO:0000256" key="2">
    <source>
        <dbReference type="ARBA" id="ARBA00012438"/>
    </source>
</evidence>
<dbReference type="EMBL" id="JBHRST010000004">
    <property type="protein sequence ID" value="MFC3096981.1"/>
    <property type="molecule type" value="Genomic_DNA"/>
</dbReference>
<feature type="compositionally biased region" description="Low complexity" evidence="8">
    <location>
        <begin position="131"/>
        <end position="151"/>
    </location>
</feature>
<keyword evidence="6" id="KW-0902">Two-component regulatory system</keyword>
<dbReference type="PROSITE" id="PS50109">
    <property type="entry name" value="HIS_KIN"/>
    <property type="match status" value="1"/>
</dbReference>
<keyword evidence="4 12" id="KW-0808">Transferase</keyword>
<dbReference type="SUPFAM" id="SSF47226">
    <property type="entry name" value="Histidine-containing phosphotransfer domain, HPT domain"/>
    <property type="match status" value="1"/>
</dbReference>
<dbReference type="Pfam" id="PF01584">
    <property type="entry name" value="CheW"/>
    <property type="match status" value="1"/>
</dbReference>
<evidence type="ECO:0000256" key="5">
    <source>
        <dbReference type="ARBA" id="ARBA00022777"/>
    </source>
</evidence>
<organism evidence="12 13">
    <name type="scientific">Alteraurantiacibacter palmitatis</name>
    <dbReference type="NCBI Taxonomy" id="2054628"/>
    <lineage>
        <taxon>Bacteria</taxon>
        <taxon>Pseudomonadati</taxon>
        <taxon>Pseudomonadota</taxon>
        <taxon>Alphaproteobacteria</taxon>
        <taxon>Sphingomonadales</taxon>
        <taxon>Erythrobacteraceae</taxon>
        <taxon>Alteraurantiacibacter</taxon>
    </lineage>
</organism>
<evidence type="ECO:0000256" key="8">
    <source>
        <dbReference type="SAM" id="MobiDB-lite"/>
    </source>
</evidence>
<dbReference type="InterPro" id="IPR051315">
    <property type="entry name" value="Bact_Chemotaxis_CheA"/>
</dbReference>
<dbReference type="SUPFAM" id="SSF50341">
    <property type="entry name" value="CheW-like"/>
    <property type="match status" value="1"/>
</dbReference>
<dbReference type="Pfam" id="PF02895">
    <property type="entry name" value="H-kinase_dim"/>
    <property type="match status" value="1"/>
</dbReference>
<feature type="modified residue" description="Phosphohistidine" evidence="7">
    <location>
        <position position="44"/>
    </location>
</feature>
<dbReference type="Gene3D" id="3.30.565.10">
    <property type="entry name" value="Histidine kinase-like ATPase, C-terminal domain"/>
    <property type="match status" value="1"/>
</dbReference>
<dbReference type="InterPro" id="IPR008207">
    <property type="entry name" value="Sig_transdc_His_kin_Hpt_dom"/>
</dbReference>
<dbReference type="InterPro" id="IPR036061">
    <property type="entry name" value="CheW-like_dom_sf"/>
</dbReference>
<dbReference type="Pfam" id="PF02518">
    <property type="entry name" value="HATPase_c"/>
    <property type="match status" value="1"/>
</dbReference>
<reference evidence="13" key="1">
    <citation type="journal article" date="2019" name="Int. J. Syst. Evol. Microbiol.">
        <title>The Global Catalogue of Microorganisms (GCM) 10K type strain sequencing project: providing services to taxonomists for standard genome sequencing and annotation.</title>
        <authorList>
            <consortium name="The Broad Institute Genomics Platform"/>
            <consortium name="The Broad Institute Genome Sequencing Center for Infectious Disease"/>
            <person name="Wu L."/>
            <person name="Ma J."/>
        </authorList>
    </citation>
    <scope>NUCLEOTIDE SEQUENCE [LARGE SCALE GENOMIC DNA]</scope>
    <source>
        <strain evidence="13">KCTC 52607</strain>
    </source>
</reference>
<dbReference type="PROSITE" id="PS50894">
    <property type="entry name" value="HPT"/>
    <property type="match status" value="1"/>
</dbReference>
<feature type="domain" description="HPt" evidence="11">
    <location>
        <begin position="1"/>
        <end position="101"/>
    </location>
</feature>
<dbReference type="SMART" id="SM00260">
    <property type="entry name" value="CheW"/>
    <property type="match status" value="1"/>
</dbReference>
<dbReference type="SMART" id="SM01231">
    <property type="entry name" value="H-kinase_dim"/>
    <property type="match status" value="1"/>
</dbReference>
<dbReference type="InterPro" id="IPR004105">
    <property type="entry name" value="CheA-like_dim"/>
</dbReference>
<dbReference type="PANTHER" id="PTHR43395">
    <property type="entry name" value="SENSOR HISTIDINE KINASE CHEA"/>
    <property type="match status" value="1"/>
</dbReference>
<dbReference type="SMART" id="SM00387">
    <property type="entry name" value="HATPase_c"/>
    <property type="match status" value="1"/>
</dbReference>
<dbReference type="PANTHER" id="PTHR43395:SF1">
    <property type="entry name" value="CHEMOTAXIS PROTEIN CHEA"/>
    <property type="match status" value="1"/>
</dbReference>
<dbReference type="InterPro" id="IPR036890">
    <property type="entry name" value="HATPase_C_sf"/>
</dbReference>
<dbReference type="InterPro" id="IPR002545">
    <property type="entry name" value="CheW-lke_dom"/>
</dbReference>
<evidence type="ECO:0000259" key="10">
    <source>
        <dbReference type="PROSITE" id="PS50851"/>
    </source>
</evidence>
<dbReference type="Proteomes" id="UP001595456">
    <property type="component" value="Unassembled WGS sequence"/>
</dbReference>
<dbReference type="GO" id="GO:0004673">
    <property type="term" value="F:protein histidine kinase activity"/>
    <property type="evidence" value="ECO:0007669"/>
    <property type="project" value="UniProtKB-EC"/>
</dbReference>
<evidence type="ECO:0000259" key="9">
    <source>
        <dbReference type="PROSITE" id="PS50109"/>
    </source>
</evidence>
<feature type="domain" description="CheW-like" evidence="10">
    <location>
        <begin position="405"/>
        <end position="539"/>
    </location>
</feature>
<dbReference type="SUPFAM" id="SSF55874">
    <property type="entry name" value="ATPase domain of HSP90 chaperone/DNA topoisomerase II/histidine kinase"/>
    <property type="match status" value="1"/>
</dbReference>
<name>A0ABV7E4V2_9SPHN</name>
<feature type="region of interest" description="Disordered" evidence="8">
    <location>
        <begin position="130"/>
        <end position="151"/>
    </location>
</feature>
<evidence type="ECO:0000256" key="7">
    <source>
        <dbReference type="PROSITE-ProRule" id="PRU00110"/>
    </source>
</evidence>
<keyword evidence="5" id="KW-0418">Kinase</keyword>
<evidence type="ECO:0000256" key="6">
    <source>
        <dbReference type="ARBA" id="ARBA00023012"/>
    </source>
</evidence>
<feature type="domain" description="Histidine kinase" evidence="9">
    <location>
        <begin position="200"/>
        <end position="403"/>
    </location>
</feature>
<dbReference type="EC" id="2.7.13.3" evidence="2"/>
<evidence type="ECO:0000259" key="11">
    <source>
        <dbReference type="PROSITE" id="PS50894"/>
    </source>
</evidence>
<dbReference type="CDD" id="cd00088">
    <property type="entry name" value="HPT"/>
    <property type="match status" value="1"/>
</dbReference>
<keyword evidence="3 7" id="KW-0597">Phosphoprotein</keyword>
<evidence type="ECO:0000256" key="4">
    <source>
        <dbReference type="ARBA" id="ARBA00022679"/>
    </source>
</evidence>
<dbReference type="InterPro" id="IPR003594">
    <property type="entry name" value="HATPase_dom"/>
</dbReference>
<evidence type="ECO:0000313" key="12">
    <source>
        <dbReference type="EMBL" id="MFC3096981.1"/>
    </source>
</evidence>
<dbReference type="SMART" id="SM00073">
    <property type="entry name" value="HPT"/>
    <property type="match status" value="1"/>
</dbReference>
<dbReference type="Gene3D" id="1.20.120.160">
    <property type="entry name" value="HPT domain"/>
    <property type="match status" value="1"/>
</dbReference>
<comment type="catalytic activity">
    <reaction evidence="1">
        <text>ATP + protein L-histidine = ADP + protein N-phospho-L-histidine.</text>
        <dbReference type="EC" id="2.7.13.3"/>
    </reaction>
</comment>
<dbReference type="InterPro" id="IPR005467">
    <property type="entry name" value="His_kinase_dom"/>
</dbReference>
<proteinExistence type="predicted"/>
<gene>
    <name evidence="12" type="ORF">ACFODU_04120</name>
</gene>
<evidence type="ECO:0000256" key="1">
    <source>
        <dbReference type="ARBA" id="ARBA00000085"/>
    </source>
</evidence>
<evidence type="ECO:0000313" key="13">
    <source>
        <dbReference type="Proteomes" id="UP001595456"/>
    </source>
</evidence>